<dbReference type="Gene3D" id="1.10.645.10">
    <property type="entry name" value="Cytochrome-c3 Hydrogenase, chain B"/>
    <property type="match status" value="1"/>
</dbReference>
<dbReference type="GO" id="GO:0005886">
    <property type="term" value="C:plasma membrane"/>
    <property type="evidence" value="ECO:0007669"/>
    <property type="project" value="UniProtKB-SubCell"/>
</dbReference>
<organism evidence="8 9">
    <name type="scientific">Actinomadura hallensis</name>
    <dbReference type="NCBI Taxonomy" id="337895"/>
    <lineage>
        <taxon>Bacteria</taxon>
        <taxon>Bacillati</taxon>
        <taxon>Actinomycetota</taxon>
        <taxon>Actinomycetes</taxon>
        <taxon>Streptosporangiales</taxon>
        <taxon>Thermomonosporaceae</taxon>
        <taxon>Actinomadura</taxon>
    </lineage>
</organism>
<keyword evidence="9" id="KW-1185">Reference proteome</keyword>
<dbReference type="SUPFAM" id="SSF143243">
    <property type="entry name" value="Nqo5-like"/>
    <property type="match status" value="1"/>
</dbReference>
<name>A0A543IDT3_9ACTN</name>
<feature type="binding site" evidence="5">
    <location>
        <position position="463"/>
    </location>
    <ligand>
        <name>Mg(2+)</name>
        <dbReference type="ChEBI" id="CHEBI:18420"/>
    </ligand>
</feature>
<keyword evidence="5" id="KW-0460">Magnesium</keyword>
<dbReference type="Pfam" id="PF00329">
    <property type="entry name" value="Complex1_30kDa"/>
    <property type="match status" value="1"/>
</dbReference>
<dbReference type="SUPFAM" id="SSF56762">
    <property type="entry name" value="HydB/Nqo4-like"/>
    <property type="match status" value="1"/>
</dbReference>
<dbReference type="GO" id="GO:0048038">
    <property type="term" value="F:quinone binding"/>
    <property type="evidence" value="ECO:0007669"/>
    <property type="project" value="InterPro"/>
</dbReference>
<proteinExistence type="predicted"/>
<dbReference type="InterPro" id="IPR029014">
    <property type="entry name" value="NiFe-Hase_large"/>
</dbReference>
<feature type="domain" description="NADH:ubiquinone oxidoreductase 30kDa subunit" evidence="6">
    <location>
        <begin position="37"/>
        <end position="126"/>
    </location>
</feature>
<dbReference type="GO" id="GO:0016651">
    <property type="term" value="F:oxidoreductase activity, acting on NAD(P)H"/>
    <property type="evidence" value="ECO:0007669"/>
    <property type="project" value="InterPro"/>
</dbReference>
<comment type="caution">
    <text evidence="8">The sequence shown here is derived from an EMBL/GenBank/DDBJ whole genome shotgun (WGS) entry which is preliminary data.</text>
</comment>
<feature type="binding site" evidence="5">
    <location>
        <position position="191"/>
    </location>
    <ligand>
        <name>Mg(2+)</name>
        <dbReference type="ChEBI" id="CHEBI:18420"/>
    </ligand>
</feature>
<evidence type="ECO:0000256" key="2">
    <source>
        <dbReference type="ARBA" id="ARBA00022448"/>
    </source>
</evidence>
<keyword evidence="4" id="KW-0520">NAD</keyword>
<dbReference type="GO" id="GO:0008137">
    <property type="term" value="F:NADH dehydrogenase (ubiquinone) activity"/>
    <property type="evidence" value="ECO:0007669"/>
    <property type="project" value="InterPro"/>
</dbReference>
<evidence type="ECO:0000256" key="5">
    <source>
        <dbReference type="PIRSR" id="PIRSR601501-1"/>
    </source>
</evidence>
<dbReference type="InterPro" id="IPR001135">
    <property type="entry name" value="NADH_Q_OxRdtase_suD"/>
</dbReference>
<dbReference type="InterPro" id="IPR037232">
    <property type="entry name" value="NADH_quin_OxRdtase_su_C/D-like"/>
</dbReference>
<dbReference type="PANTHER" id="PTHR43485:SF1">
    <property type="entry name" value="FORMATE HYDROGENLYASE SUBUNIT 5-RELATED"/>
    <property type="match status" value="1"/>
</dbReference>
<evidence type="ECO:0000259" key="7">
    <source>
        <dbReference type="Pfam" id="PF00346"/>
    </source>
</evidence>
<comment type="subcellular location">
    <subcellularLocation>
        <location evidence="1">Cell membrane</location>
        <topology evidence="1">Peripheral membrane protein</topology>
    </subcellularLocation>
</comment>
<evidence type="ECO:0000313" key="9">
    <source>
        <dbReference type="Proteomes" id="UP000316706"/>
    </source>
</evidence>
<dbReference type="PROSITE" id="PS00542">
    <property type="entry name" value="COMPLEX1_30K"/>
    <property type="match status" value="1"/>
</dbReference>
<dbReference type="GO" id="GO:0051287">
    <property type="term" value="F:NAD binding"/>
    <property type="evidence" value="ECO:0007669"/>
    <property type="project" value="InterPro"/>
</dbReference>
<evidence type="ECO:0000313" key="8">
    <source>
        <dbReference type="EMBL" id="TQM68734.1"/>
    </source>
</evidence>
<feature type="domain" description="NADH-quinone oxidoreductase subunit D" evidence="7">
    <location>
        <begin position="275"/>
        <end position="420"/>
    </location>
</feature>
<dbReference type="Pfam" id="PF00374">
    <property type="entry name" value="NiFeSe_Hases"/>
    <property type="match status" value="1"/>
</dbReference>
<dbReference type="Pfam" id="PF00346">
    <property type="entry name" value="Complex1_49kDa"/>
    <property type="match status" value="1"/>
</dbReference>
<dbReference type="OrthoDB" id="3196856at2"/>
<dbReference type="InterPro" id="IPR001501">
    <property type="entry name" value="Ni-dep_hyd_lsu"/>
</dbReference>
<keyword evidence="2" id="KW-0813">Transport</keyword>
<dbReference type="AlphaFoldDB" id="A0A543IDT3"/>
<dbReference type="InterPro" id="IPR020396">
    <property type="entry name" value="NADH_UbQ_OxRdtase_CS"/>
</dbReference>
<keyword evidence="3" id="KW-0560">Oxidoreductase</keyword>
<keyword evidence="5" id="KW-0479">Metal-binding</keyword>
<dbReference type="EMBL" id="VFPO01000001">
    <property type="protein sequence ID" value="TQM68734.1"/>
    <property type="molecule type" value="Genomic_DNA"/>
</dbReference>
<dbReference type="InterPro" id="IPR001268">
    <property type="entry name" value="NADH_UbQ_OxRdtase_30kDa_su"/>
</dbReference>
<dbReference type="Gene3D" id="3.30.460.80">
    <property type="entry name" value="NADH:ubiquinone oxidoreductase, 30kDa subunit"/>
    <property type="match status" value="1"/>
</dbReference>
<evidence type="ECO:0000259" key="6">
    <source>
        <dbReference type="Pfam" id="PF00329"/>
    </source>
</evidence>
<evidence type="ECO:0000256" key="1">
    <source>
        <dbReference type="ARBA" id="ARBA00004202"/>
    </source>
</evidence>
<dbReference type="RefSeq" id="WP_141968393.1">
    <property type="nucleotide sequence ID" value="NZ_VFPO01000001.1"/>
</dbReference>
<dbReference type="PANTHER" id="PTHR43485">
    <property type="entry name" value="HYDROGENASE-4 COMPONENT G"/>
    <property type="match status" value="1"/>
</dbReference>
<dbReference type="GO" id="GO:0016151">
    <property type="term" value="F:nickel cation binding"/>
    <property type="evidence" value="ECO:0007669"/>
    <property type="project" value="InterPro"/>
</dbReference>
<protein>
    <submittedName>
        <fullName evidence="8">Ni,Fe-hydrogenase III large subunit</fullName>
    </submittedName>
</protein>
<gene>
    <name evidence="8" type="ORF">FHX41_2390</name>
</gene>
<accession>A0A543IDT3</accession>
<evidence type="ECO:0000256" key="4">
    <source>
        <dbReference type="ARBA" id="ARBA00023027"/>
    </source>
</evidence>
<evidence type="ECO:0000256" key="3">
    <source>
        <dbReference type="ARBA" id="ARBA00023002"/>
    </source>
</evidence>
<reference evidence="8 9" key="1">
    <citation type="submission" date="2019-06" db="EMBL/GenBank/DDBJ databases">
        <title>Sequencing the genomes of 1000 actinobacteria strains.</title>
        <authorList>
            <person name="Klenk H.-P."/>
        </authorList>
    </citation>
    <scope>NUCLEOTIDE SEQUENCE [LARGE SCALE GENOMIC DNA]</scope>
    <source>
        <strain evidence="8 9">DSM 45043</strain>
    </source>
</reference>
<dbReference type="InterPro" id="IPR052197">
    <property type="entry name" value="ComplexI_49kDa-like"/>
</dbReference>
<dbReference type="Proteomes" id="UP000316706">
    <property type="component" value="Unassembled WGS sequence"/>
</dbReference>
<sequence>MTSDDRAAPERTTTDIDVGALHGRAAELFADGHRLALVAAHHDPDAIRVVYLFTAASPDRRTELQIRLDPDRPAVPSLAALSFPAGRFEREMRDLYGVVPEDHPLPRRLVRHHHWPRGWYPMRADAGPPPEFGDPEGPYPFVNVEGPGVYEIPVGPVHAGMIGPGHFRFSAVGESILKLKARLWFVHRGLEKLFHGRAPADALPIAERVSGDTTVGHALAFCMAVEEATGVEVSPGARRMRAMLLELERLYNHVTDLGALCNDVAHSILNSQFGRVREQLLRLNAEVTGHRLLRGGVVLGGAAVRAVPAPERLTAIAEDAAELADLALSHTVVADRFTGTAELPAQAARDLGTLGYVARASGLDADARRDHPFTDLRPALRVSTRTTGDVLARFQVRAEEIAVSAAIIKDLAYGMSPGAVTYWPPLEPLKGPASGVGVVEGWRGTIVHRVELAPDGTLTRGKVVDPSFFNWPALPIALNGVIVPDFPLVNKSFNLSYAGNDL</sequence>